<dbReference type="InterPro" id="IPR050665">
    <property type="entry name" value="Cytochrome_P450_Monooxygen"/>
</dbReference>
<keyword evidence="5" id="KW-0560">Oxidoreductase</keyword>
<keyword evidence="4" id="KW-0479">Metal-binding</keyword>
<dbReference type="GO" id="GO:0016020">
    <property type="term" value="C:membrane"/>
    <property type="evidence" value="ECO:0007669"/>
    <property type="project" value="UniProtKB-SubCell"/>
</dbReference>
<sequence length="138" mass="15401">MPRNPLQTQLLLISSTKHGWLHRLQSFMRSQGIRGPAYGFIYGNTKAISSIRKESMSKLMDLSQNILPRPLPLVHTWTKLYDGHQAKLITLDSEIIRDVLNNKDGAYQKPKTQGFSEKLFGDGLGASDSGKNGLSFGK</sequence>
<dbReference type="Proteomes" id="UP001370490">
    <property type="component" value="Unassembled WGS sequence"/>
</dbReference>
<proteinExistence type="inferred from homology"/>
<evidence type="ECO:0000256" key="8">
    <source>
        <dbReference type="ARBA" id="ARBA00023136"/>
    </source>
</evidence>
<gene>
    <name evidence="9" type="ORF">RJ641_035010</name>
</gene>
<evidence type="ECO:0000256" key="3">
    <source>
        <dbReference type="ARBA" id="ARBA00022617"/>
    </source>
</evidence>
<dbReference type="GO" id="GO:0046872">
    <property type="term" value="F:metal ion binding"/>
    <property type="evidence" value="ECO:0007669"/>
    <property type="project" value="UniProtKB-KW"/>
</dbReference>
<dbReference type="AlphaFoldDB" id="A0AAN8VII2"/>
<comment type="similarity">
    <text evidence="2">Belongs to the cytochrome P450 family.</text>
</comment>
<dbReference type="PANTHER" id="PTHR24282">
    <property type="entry name" value="CYTOCHROME P450 FAMILY MEMBER"/>
    <property type="match status" value="1"/>
</dbReference>
<evidence type="ECO:0000256" key="5">
    <source>
        <dbReference type="ARBA" id="ARBA00023002"/>
    </source>
</evidence>
<accession>A0AAN8VII2</accession>
<organism evidence="9 10">
    <name type="scientific">Dillenia turbinata</name>
    <dbReference type="NCBI Taxonomy" id="194707"/>
    <lineage>
        <taxon>Eukaryota</taxon>
        <taxon>Viridiplantae</taxon>
        <taxon>Streptophyta</taxon>
        <taxon>Embryophyta</taxon>
        <taxon>Tracheophyta</taxon>
        <taxon>Spermatophyta</taxon>
        <taxon>Magnoliopsida</taxon>
        <taxon>eudicotyledons</taxon>
        <taxon>Gunneridae</taxon>
        <taxon>Pentapetalae</taxon>
        <taxon>Dilleniales</taxon>
        <taxon>Dilleniaceae</taxon>
        <taxon>Dillenia</taxon>
    </lineage>
</organism>
<evidence type="ECO:0000313" key="10">
    <source>
        <dbReference type="Proteomes" id="UP001370490"/>
    </source>
</evidence>
<evidence type="ECO:0000313" key="9">
    <source>
        <dbReference type="EMBL" id="KAK6934855.1"/>
    </source>
</evidence>
<evidence type="ECO:0000256" key="6">
    <source>
        <dbReference type="ARBA" id="ARBA00023004"/>
    </source>
</evidence>
<evidence type="ECO:0000256" key="2">
    <source>
        <dbReference type="ARBA" id="ARBA00010617"/>
    </source>
</evidence>
<keyword evidence="8" id="KW-0472">Membrane</keyword>
<evidence type="ECO:0000256" key="7">
    <source>
        <dbReference type="ARBA" id="ARBA00023033"/>
    </source>
</evidence>
<name>A0AAN8VII2_9MAGN</name>
<keyword evidence="7" id="KW-0503">Monooxygenase</keyword>
<dbReference type="GO" id="GO:0004497">
    <property type="term" value="F:monooxygenase activity"/>
    <property type="evidence" value="ECO:0007669"/>
    <property type="project" value="UniProtKB-KW"/>
</dbReference>
<keyword evidence="10" id="KW-1185">Reference proteome</keyword>
<protein>
    <submittedName>
        <fullName evidence="9">Uncharacterized protein</fullName>
    </submittedName>
</protein>
<comment type="subcellular location">
    <subcellularLocation>
        <location evidence="1">Membrane</location>
    </subcellularLocation>
</comment>
<evidence type="ECO:0000256" key="4">
    <source>
        <dbReference type="ARBA" id="ARBA00022723"/>
    </source>
</evidence>
<comment type="caution">
    <text evidence="9">The sequence shown here is derived from an EMBL/GenBank/DDBJ whole genome shotgun (WGS) entry which is preliminary data.</text>
</comment>
<evidence type="ECO:0000256" key="1">
    <source>
        <dbReference type="ARBA" id="ARBA00004370"/>
    </source>
</evidence>
<reference evidence="9 10" key="1">
    <citation type="submission" date="2023-12" db="EMBL/GenBank/DDBJ databases">
        <title>A high-quality genome assembly for Dillenia turbinata (Dilleniales).</title>
        <authorList>
            <person name="Chanderbali A."/>
        </authorList>
    </citation>
    <scope>NUCLEOTIDE SEQUENCE [LARGE SCALE GENOMIC DNA]</scope>
    <source>
        <strain evidence="9">LSX21</strain>
        <tissue evidence="9">Leaf</tissue>
    </source>
</reference>
<dbReference type="EMBL" id="JBAMMX010000008">
    <property type="protein sequence ID" value="KAK6934855.1"/>
    <property type="molecule type" value="Genomic_DNA"/>
</dbReference>
<dbReference type="PANTHER" id="PTHR24282:SF20">
    <property type="entry name" value="CYTOCHROME P450 CYP749A22-LIKE"/>
    <property type="match status" value="1"/>
</dbReference>
<keyword evidence="6" id="KW-0408">Iron</keyword>
<keyword evidence="3" id="KW-0349">Heme</keyword>